<gene>
    <name evidence="3" type="ORF">TRIVIDRAFT_40758</name>
</gene>
<dbReference type="VEuPathDB" id="FungiDB:TRIVIDRAFT_40758"/>
<dbReference type="InParanoid" id="G9N8Z5"/>
<dbReference type="HOGENOM" id="CLU_039531_0_0_1"/>
<reference evidence="3 4" key="1">
    <citation type="journal article" date="2011" name="Genome Biol.">
        <title>Comparative genome sequence analysis underscores mycoparasitism as the ancestral life style of Trichoderma.</title>
        <authorList>
            <person name="Kubicek C.P."/>
            <person name="Herrera-Estrella A."/>
            <person name="Seidl-Seiboth V."/>
            <person name="Martinez D.A."/>
            <person name="Druzhinina I.S."/>
            <person name="Thon M."/>
            <person name="Zeilinger S."/>
            <person name="Casas-Flores S."/>
            <person name="Horwitz B.A."/>
            <person name="Mukherjee P.K."/>
            <person name="Mukherjee M."/>
            <person name="Kredics L."/>
            <person name="Alcaraz L.D."/>
            <person name="Aerts A."/>
            <person name="Antal Z."/>
            <person name="Atanasova L."/>
            <person name="Cervantes-Badillo M.G."/>
            <person name="Challacombe J."/>
            <person name="Chertkov O."/>
            <person name="McCluskey K."/>
            <person name="Coulpier F."/>
            <person name="Deshpande N."/>
            <person name="von Doehren H."/>
            <person name="Ebbole D.J."/>
            <person name="Esquivel-Naranjo E.U."/>
            <person name="Fekete E."/>
            <person name="Flipphi M."/>
            <person name="Glaser F."/>
            <person name="Gomez-Rodriguez E.Y."/>
            <person name="Gruber S."/>
            <person name="Han C."/>
            <person name="Henrissat B."/>
            <person name="Hermosa R."/>
            <person name="Hernandez-Onate M."/>
            <person name="Karaffa L."/>
            <person name="Kosti I."/>
            <person name="Le Crom S."/>
            <person name="Lindquist E."/>
            <person name="Lucas S."/>
            <person name="Luebeck M."/>
            <person name="Luebeck P.S."/>
            <person name="Margeot A."/>
            <person name="Metz B."/>
            <person name="Misra M."/>
            <person name="Nevalainen H."/>
            <person name="Omann M."/>
            <person name="Packer N."/>
            <person name="Perrone G."/>
            <person name="Uresti-Rivera E.E."/>
            <person name="Salamov A."/>
            <person name="Schmoll M."/>
            <person name="Seiboth B."/>
            <person name="Shapiro H."/>
            <person name="Sukno S."/>
            <person name="Tamayo-Ramos J.A."/>
            <person name="Tisch D."/>
            <person name="Wiest A."/>
            <person name="Wilkinson H.H."/>
            <person name="Zhang M."/>
            <person name="Coutinho P.M."/>
            <person name="Kenerley C.M."/>
            <person name="Monte E."/>
            <person name="Baker S.E."/>
            <person name="Grigoriev I.V."/>
        </authorList>
    </citation>
    <scope>NUCLEOTIDE SEQUENCE [LARGE SCALE GENOMIC DNA]</scope>
    <source>
        <strain evidence="4">Gv29-8 / FGSC 10586</strain>
    </source>
</reference>
<dbReference type="AlphaFoldDB" id="G9N8Z5"/>
<dbReference type="RefSeq" id="XP_013950625.1">
    <property type="nucleotide sequence ID" value="XM_014095150.1"/>
</dbReference>
<feature type="region of interest" description="Disordered" evidence="1">
    <location>
        <begin position="1"/>
        <end position="26"/>
    </location>
</feature>
<keyword evidence="4" id="KW-1185">Reference proteome</keyword>
<dbReference type="eggNOG" id="ENOG502SHT4">
    <property type="taxonomic scope" value="Eukaryota"/>
</dbReference>
<dbReference type="InterPro" id="IPR022137">
    <property type="entry name" value="Znf_prot_DUF3669"/>
</dbReference>
<feature type="domain" description="DUF3669" evidence="2">
    <location>
        <begin position="269"/>
        <end position="333"/>
    </location>
</feature>
<organism evidence="3 4">
    <name type="scientific">Hypocrea virens (strain Gv29-8 / FGSC 10586)</name>
    <name type="common">Gliocladium virens</name>
    <name type="synonym">Trichoderma virens</name>
    <dbReference type="NCBI Taxonomy" id="413071"/>
    <lineage>
        <taxon>Eukaryota</taxon>
        <taxon>Fungi</taxon>
        <taxon>Dikarya</taxon>
        <taxon>Ascomycota</taxon>
        <taxon>Pezizomycotina</taxon>
        <taxon>Sordariomycetes</taxon>
        <taxon>Hypocreomycetidae</taxon>
        <taxon>Hypocreales</taxon>
        <taxon>Hypocreaceae</taxon>
        <taxon>Trichoderma</taxon>
    </lineage>
</organism>
<evidence type="ECO:0000313" key="4">
    <source>
        <dbReference type="Proteomes" id="UP000007115"/>
    </source>
</evidence>
<protein>
    <recommendedName>
        <fullName evidence="2">DUF3669 domain-containing protein</fullName>
    </recommendedName>
</protein>
<evidence type="ECO:0000313" key="3">
    <source>
        <dbReference type="EMBL" id="EHK16417.1"/>
    </source>
</evidence>
<dbReference type="PANTHER" id="PTHR40780:SF2">
    <property type="entry name" value="DUF3669 DOMAIN-CONTAINING PROTEIN"/>
    <property type="match status" value="1"/>
</dbReference>
<comment type="caution">
    <text evidence="3">The sequence shown here is derived from an EMBL/GenBank/DDBJ whole genome shotgun (WGS) entry which is preliminary data.</text>
</comment>
<dbReference type="EMBL" id="ABDF02000090">
    <property type="protein sequence ID" value="EHK16417.1"/>
    <property type="molecule type" value="Genomic_DNA"/>
</dbReference>
<sequence>MLSLRSQISTTSSNAHRYAAPQSQSEPTFRKIGAGACGAIFGQDGKSIVIKLAKTDDELSLWNDYHKHTLIAEQFRKWDFKDIKIPECYYFVPKDDPHYFGQHPELAEAAKEVCHLPTSALVTERIFPLPKNTRNLLIHKYCEPRIKEAALRDAANKDCLVRVYLGSMQGRSGGQFFSLRNFKMHLNQMVELQLLLDVKAMAGRMGIAMAIMHWAAKTDARDIEFVLGSSSNKVSAHMSAQDIANLPRPAYTGPPSYINEDFFSRITDLWVLDFNQVQPITMDEAGVAKAIEAARINDPYLPKPLGASQIEKHAWNTFAANYITAADIILGEANDQRLLMLPRMFIRGLIELQERKK</sequence>
<dbReference type="GeneID" id="25793939"/>
<dbReference type="PANTHER" id="PTHR40780">
    <property type="entry name" value="DUF3669 DOMAIN-CONTAINING PROTEIN"/>
    <property type="match status" value="1"/>
</dbReference>
<proteinExistence type="predicted"/>
<dbReference type="OrthoDB" id="2993351at2759"/>
<evidence type="ECO:0000256" key="1">
    <source>
        <dbReference type="SAM" id="MobiDB-lite"/>
    </source>
</evidence>
<dbReference type="OMA" id="MAIMHWA"/>
<accession>G9N8Z5</accession>
<name>G9N8Z5_HYPVG</name>
<dbReference type="Pfam" id="PF12417">
    <property type="entry name" value="DUF3669"/>
    <property type="match status" value="1"/>
</dbReference>
<evidence type="ECO:0000259" key="2">
    <source>
        <dbReference type="Pfam" id="PF12417"/>
    </source>
</evidence>
<dbReference type="Proteomes" id="UP000007115">
    <property type="component" value="Unassembled WGS sequence"/>
</dbReference>